<evidence type="ECO:0000313" key="5">
    <source>
        <dbReference type="Proteomes" id="UP001165641"/>
    </source>
</evidence>
<dbReference type="CDD" id="cd01949">
    <property type="entry name" value="GGDEF"/>
    <property type="match status" value="1"/>
</dbReference>
<comment type="caution">
    <text evidence="4">The sequence shown here is derived from an EMBL/GenBank/DDBJ whole genome shotgun (WGS) entry which is preliminary data.</text>
</comment>
<organism evidence="4 5">
    <name type="scientific">Paracoccus onchidii</name>
    <dbReference type="NCBI Taxonomy" id="3017813"/>
    <lineage>
        <taxon>Bacteria</taxon>
        <taxon>Pseudomonadati</taxon>
        <taxon>Pseudomonadota</taxon>
        <taxon>Alphaproteobacteria</taxon>
        <taxon>Rhodobacterales</taxon>
        <taxon>Paracoccaceae</taxon>
        <taxon>Paracoccus</taxon>
    </lineage>
</organism>
<feature type="domain" description="GGDEF" evidence="3">
    <location>
        <begin position="198"/>
        <end position="331"/>
    </location>
</feature>
<keyword evidence="5" id="KW-1185">Reference proteome</keyword>
<dbReference type="InterPro" id="IPR029787">
    <property type="entry name" value="Nucleotide_cyclase"/>
</dbReference>
<accession>A0ABT4ZCU6</accession>
<dbReference type="EC" id="2.7.7.65" evidence="1"/>
<dbReference type="Gene3D" id="3.30.450.260">
    <property type="entry name" value="Haem NO binding associated domain"/>
    <property type="match status" value="1"/>
</dbReference>
<name>A0ABT4ZCU6_9RHOB</name>
<dbReference type="PANTHER" id="PTHR45138:SF9">
    <property type="entry name" value="DIGUANYLATE CYCLASE DGCM-RELATED"/>
    <property type="match status" value="1"/>
</dbReference>
<sequence length="337" mass="36681">MQVAQPGVEIMAHDLGRLLPMHFIADSTGRIERMGPTLRKLLPQRGACVRDLFSSGRRNADGDILAILLQAATQGDRLFLRVRGLPDVGLRGHAIWTEDRKILVNLGFGIDLVQAVGHASLTDGDFAPPELAMELLFMREAMQGLLGELSRYNRQLDLARESAELRAHTDALTGVRNRRGMEADLGRAFSTTLDDEDAGFAIAHIDLDHFKHVNDLLGHAAGDRLLCQVAQVLTQATRGHDTVARCGGDEFIVILRNLTDVATLERLASRMIAAIEALMAPETGCPVSASIGIVLSPGYRDLSLDRMLLDADAALYQSKHDGRGRVTVLSKPLADCI</sequence>
<dbReference type="Pfam" id="PF00990">
    <property type="entry name" value="GGDEF"/>
    <property type="match status" value="1"/>
</dbReference>
<dbReference type="PROSITE" id="PS50887">
    <property type="entry name" value="GGDEF"/>
    <property type="match status" value="1"/>
</dbReference>
<dbReference type="InterPro" id="IPR000160">
    <property type="entry name" value="GGDEF_dom"/>
</dbReference>
<evidence type="ECO:0000256" key="2">
    <source>
        <dbReference type="ARBA" id="ARBA00034247"/>
    </source>
</evidence>
<dbReference type="InterPro" id="IPR042463">
    <property type="entry name" value="HNOB_dom_associated_sf"/>
</dbReference>
<dbReference type="SMART" id="SM00267">
    <property type="entry name" value="GGDEF"/>
    <property type="match status" value="1"/>
</dbReference>
<dbReference type="PANTHER" id="PTHR45138">
    <property type="entry name" value="REGULATORY COMPONENTS OF SENSORY TRANSDUCTION SYSTEM"/>
    <property type="match status" value="1"/>
</dbReference>
<evidence type="ECO:0000313" key="4">
    <source>
        <dbReference type="EMBL" id="MDB6176957.1"/>
    </source>
</evidence>
<dbReference type="Proteomes" id="UP001165641">
    <property type="component" value="Unassembled WGS sequence"/>
</dbReference>
<dbReference type="SUPFAM" id="SSF55073">
    <property type="entry name" value="Nucleotide cyclase"/>
    <property type="match status" value="1"/>
</dbReference>
<dbReference type="EMBL" id="JAQBIE010000005">
    <property type="protein sequence ID" value="MDB6176957.1"/>
    <property type="molecule type" value="Genomic_DNA"/>
</dbReference>
<gene>
    <name evidence="4" type="ORF">PAF17_05475</name>
</gene>
<comment type="catalytic activity">
    <reaction evidence="2">
        <text>2 GTP = 3',3'-c-di-GMP + 2 diphosphate</text>
        <dbReference type="Rhea" id="RHEA:24898"/>
        <dbReference type="ChEBI" id="CHEBI:33019"/>
        <dbReference type="ChEBI" id="CHEBI:37565"/>
        <dbReference type="ChEBI" id="CHEBI:58805"/>
        <dbReference type="EC" id="2.7.7.65"/>
    </reaction>
</comment>
<evidence type="ECO:0000259" key="3">
    <source>
        <dbReference type="PROSITE" id="PS50887"/>
    </source>
</evidence>
<protein>
    <recommendedName>
        <fullName evidence="1">diguanylate cyclase</fullName>
        <ecNumber evidence="1">2.7.7.65</ecNumber>
    </recommendedName>
</protein>
<dbReference type="InterPro" id="IPR050469">
    <property type="entry name" value="Diguanylate_Cyclase"/>
</dbReference>
<dbReference type="NCBIfam" id="TIGR00254">
    <property type="entry name" value="GGDEF"/>
    <property type="match status" value="1"/>
</dbReference>
<dbReference type="Gene3D" id="3.30.70.270">
    <property type="match status" value="1"/>
</dbReference>
<dbReference type="RefSeq" id="WP_271888084.1">
    <property type="nucleotide sequence ID" value="NZ_JAQBIE010000005.1"/>
</dbReference>
<reference evidence="4" key="1">
    <citation type="submission" date="2022-12" db="EMBL/GenBank/DDBJ databases">
        <title>Paracoccus onchidii sp. nov., isolated from a marine invertebrate from the South China Sea.</title>
        <authorList>
            <person name="Xu S."/>
            <person name="Liu Z."/>
            <person name="Xu Y."/>
        </authorList>
    </citation>
    <scope>NUCLEOTIDE SEQUENCE</scope>
    <source>
        <strain evidence="4">Z330</strain>
    </source>
</reference>
<evidence type="ECO:0000256" key="1">
    <source>
        <dbReference type="ARBA" id="ARBA00012528"/>
    </source>
</evidence>
<dbReference type="InterPro" id="IPR043128">
    <property type="entry name" value="Rev_trsase/Diguanyl_cyclase"/>
</dbReference>
<proteinExistence type="predicted"/>